<feature type="region of interest" description="Disordered" evidence="1">
    <location>
        <begin position="861"/>
        <end position="951"/>
    </location>
</feature>
<gene>
    <name evidence="3" type="ORF">IV203_029165</name>
</gene>
<dbReference type="PANTHER" id="PTHR11439">
    <property type="entry name" value="GAG-POL-RELATED RETROTRANSPOSON"/>
    <property type="match status" value="1"/>
</dbReference>
<dbReference type="CDD" id="cd09272">
    <property type="entry name" value="RNase_HI_RT_Ty1"/>
    <property type="match status" value="1"/>
</dbReference>
<feature type="region of interest" description="Disordered" evidence="1">
    <location>
        <begin position="1"/>
        <end position="58"/>
    </location>
</feature>
<reference evidence="3" key="1">
    <citation type="journal article" date="2021" name="Sci. Rep.">
        <title>Diploid genomic architecture of Nitzschia inconspicua, an elite biomass production diatom.</title>
        <authorList>
            <person name="Oliver A."/>
            <person name="Podell S."/>
            <person name="Pinowska A."/>
            <person name="Traller J.C."/>
            <person name="Smith S.R."/>
            <person name="McClure R."/>
            <person name="Beliaev A."/>
            <person name="Bohutskyi P."/>
            <person name="Hill E.A."/>
            <person name="Rabines A."/>
            <person name="Zheng H."/>
            <person name="Allen L.Z."/>
            <person name="Kuo A."/>
            <person name="Grigoriev I.V."/>
            <person name="Allen A.E."/>
            <person name="Hazlebeck D."/>
            <person name="Allen E.E."/>
        </authorList>
    </citation>
    <scope>NUCLEOTIDE SEQUENCE</scope>
    <source>
        <strain evidence="3">Hildebrandi</strain>
    </source>
</reference>
<feature type="region of interest" description="Disordered" evidence="1">
    <location>
        <begin position="1533"/>
        <end position="1570"/>
    </location>
</feature>
<evidence type="ECO:0000313" key="3">
    <source>
        <dbReference type="EMBL" id="KAG7366495.1"/>
    </source>
</evidence>
<feature type="compositionally biased region" description="Basic and acidic residues" evidence="1">
    <location>
        <begin position="896"/>
        <end position="923"/>
    </location>
</feature>
<sequence>MTEEAGDGGSGITGSAPSTKMTKGDEDRRDQERDRDADDSSTTPRNNINHGSSAKPVVFQGRKDLGEHVYVLGGKKDLFSKTTTAIGEYIAAAFEDAGEFRLAFDPENLGFEELIEPKDPDDSASNIVMKRWEIELEAYKLAMKTRASNEKKAFALVLGQCSPAVRTRLKSAKSWADLNQKSDIIGLLKLLQSCLHDAPGKYESDTIVDAHDRFSSFRQNDLSVDDYHTQFKGLVDALEYSEGNIGLSEKRIMRFNDGKGPHETTKQEWAEATARARDDLLAVRFIKRSDPSRYGALIADLQNQYARGNNQYPTTLDDAYTMLTNYANPQQKPRGDRPKRRRNVKAYLSFRKGITTPAVEVVEEDVVVVAVEVVDAIVITIINKMLRCSVTLTLQGYLPGYPEPIWYYPDGIANIFSLRNLSKHYHITMDSAVHNGLRLHKPDGTTFDFIPSDSGLYHIDSNMFGTAPKLWSLVTTVKEQAAGYTKRQLDEAQQAHRMQNIIMHPSDQQLSDVAIHHLRGCPVTKRSIQIASDVFGPNLGSLKGKTVHRPSSHVQPHTDPVPPSILERHRDVILATDIMFVNKIPFLLTVSRNLRFVTITDISNRQLATVEKELQKVVRLYELRGFRITSMLCDPEFEELRSVFPFLNPCSADEHVPEAERMVRTLKDRIRSVYVTLPFRHIPRLMVKRLVANAVLWWNALPAQRLHRPLSPLPPCAICLGPTGNSQGGHYFMSLTSGERIIRHKWTSLPMPAEAIARVSHIGRRQGMPSTLTFSNRHGAELLDTIADTIEDDHPDVSDDDSDYSYHSDEDDSFVPEDDVSIVFDPAMSADPVPTFPAATGVTELDQALGNTMVLNDDHMETREHESQGEADDETYEEDIAEEDIPEEESSDTDDREGAERVDNTDAHTLSEEFRQAEQEGREAAMTSENAGPNTRSRNRNRRGRGPHNSYTLLTSIMDTFNPVTHRKLFCLVTAQMTANKGVKLFGVAGEQAIEKELRQLLTRDVMHGVDSQTLTREQRRAALRYLMFLKQKRCGTIKGRGCADGRKQRLYKTKEETSSPAFSIEALFLSCVIDAYERRYVLTCDIPGAFMQAEMDELLHLKLDGTILEILLRMDPSYCQYVTYENGKKVLYAQLDKALYGAVQSALLFWKKLTAFVVDVLGFEINPYDECVANKIIKGKQCTIAWYVDDLKLSHEDPTVVEDIFTKLQAEFGKEAPLTVTRGKVHNYLGMRIDYSIDGKVQFTMPSLVNEIVAQLPSSLSSGPCATPAGNHLFVVNKNAQKLSPTNSDLLHRMTTQLLYLCKRARPDLQTAVAFLTTRVVAPDCDDMKKLGRCVRYLRRTAHLPLVLEASCISNIRWWVDASYAVHPDMRSHTGATMTLGKGSVYSMSTRQKINTRSSTEAELVGVNDAMSIILWTRHFLEAQGYTVKENVVYQDNESAMLLEKNGRRSSTKRTRHLDVRYFFVTDNVHRGKLSIEYCPTGDMIADYFTKPLQGLLFRKMLKQILNIDDSLIDSSPQECVGYDDEELIQGSQGVTDQSRTRQADSTPQGNIEESSSNSAESAETSSKSFLVKNRSYADVVCNREKV</sequence>
<feature type="compositionally biased region" description="Basic and acidic residues" evidence="1">
    <location>
        <begin position="22"/>
        <end position="38"/>
    </location>
</feature>
<feature type="compositionally biased region" description="Low complexity" evidence="1">
    <location>
        <begin position="1554"/>
        <end position="1570"/>
    </location>
</feature>
<feature type="compositionally biased region" description="Polar residues" evidence="1">
    <location>
        <begin position="40"/>
        <end position="52"/>
    </location>
</feature>
<evidence type="ECO:0000259" key="2">
    <source>
        <dbReference type="Pfam" id="PF07727"/>
    </source>
</evidence>
<evidence type="ECO:0000313" key="4">
    <source>
        <dbReference type="Proteomes" id="UP000693970"/>
    </source>
</evidence>
<dbReference type="PANTHER" id="PTHR11439:SF467">
    <property type="entry name" value="INTEGRASE CATALYTIC DOMAIN-CONTAINING PROTEIN"/>
    <property type="match status" value="1"/>
</dbReference>
<dbReference type="Proteomes" id="UP000693970">
    <property type="component" value="Unassembled WGS sequence"/>
</dbReference>
<keyword evidence="4" id="KW-1185">Reference proteome</keyword>
<organism evidence="3 4">
    <name type="scientific">Nitzschia inconspicua</name>
    <dbReference type="NCBI Taxonomy" id="303405"/>
    <lineage>
        <taxon>Eukaryota</taxon>
        <taxon>Sar</taxon>
        <taxon>Stramenopiles</taxon>
        <taxon>Ochrophyta</taxon>
        <taxon>Bacillariophyta</taxon>
        <taxon>Bacillariophyceae</taxon>
        <taxon>Bacillariophycidae</taxon>
        <taxon>Bacillariales</taxon>
        <taxon>Bacillariaceae</taxon>
        <taxon>Nitzschia</taxon>
    </lineage>
</organism>
<proteinExistence type="predicted"/>
<feature type="compositionally biased region" description="Acidic residues" evidence="1">
    <location>
        <begin position="869"/>
        <end position="895"/>
    </location>
</feature>
<dbReference type="Pfam" id="PF07727">
    <property type="entry name" value="RVT_2"/>
    <property type="match status" value="1"/>
</dbReference>
<evidence type="ECO:0000256" key="1">
    <source>
        <dbReference type="SAM" id="MobiDB-lite"/>
    </source>
</evidence>
<dbReference type="OrthoDB" id="1113209at2759"/>
<keyword evidence="3" id="KW-0695">RNA-directed DNA polymerase</keyword>
<keyword evidence="3" id="KW-0808">Transferase</keyword>
<accession>A0A9K3LQZ4</accession>
<feature type="region of interest" description="Disordered" evidence="1">
    <location>
        <begin position="790"/>
        <end position="815"/>
    </location>
</feature>
<name>A0A9K3LQZ4_9STRA</name>
<dbReference type="EMBL" id="JAGRRH010000007">
    <property type="protein sequence ID" value="KAG7366495.1"/>
    <property type="molecule type" value="Genomic_DNA"/>
</dbReference>
<keyword evidence="3" id="KW-0548">Nucleotidyltransferase</keyword>
<feature type="domain" description="Reverse transcriptase Ty1/copia-type" evidence="2">
    <location>
        <begin position="1024"/>
        <end position="1256"/>
    </location>
</feature>
<comment type="caution">
    <text evidence="3">The sequence shown here is derived from an EMBL/GenBank/DDBJ whole genome shotgun (WGS) entry which is preliminary data.</text>
</comment>
<protein>
    <submittedName>
        <fullName evidence="3">Reverse transcriptase RNA-dependent DNA polymerase</fullName>
    </submittedName>
</protein>
<dbReference type="GO" id="GO:0003964">
    <property type="term" value="F:RNA-directed DNA polymerase activity"/>
    <property type="evidence" value="ECO:0007669"/>
    <property type="project" value="UniProtKB-KW"/>
</dbReference>
<feature type="compositionally biased region" description="Basic residues" evidence="1">
    <location>
        <begin position="937"/>
        <end position="946"/>
    </location>
</feature>
<dbReference type="InterPro" id="IPR013103">
    <property type="entry name" value="RVT_2"/>
</dbReference>
<reference evidence="3" key="2">
    <citation type="submission" date="2021-04" db="EMBL/GenBank/DDBJ databases">
        <authorList>
            <person name="Podell S."/>
        </authorList>
    </citation>
    <scope>NUCLEOTIDE SEQUENCE</scope>
    <source>
        <strain evidence="3">Hildebrandi</strain>
    </source>
</reference>